<accession>A0ACC6SH73</accession>
<sequence length="427" mass="48160">MRNQQVIKLFLVLTMSITYIMGFSHFGAYAYVSVTNHNELFSKGTTIGTLTIEEKSSEEALQLSEEQLSNWLNETTITLKYKEKSQPLDVSIFNFDLENSIKQVKMGQTNFVMVQLERLEDFLSSFSTSLPLENLKVDELESDLLASASMLEAGNYQFRLEDYLANSQESEMATLHQSSIQVDNKGELGLFLGKSIEIGATSQFSLLNYIDNEIGNISSQTLSKIATAIYEVVLPTNFTIIERHISNELPTYATLGFEAKADIELNQDLIFSNPNEFSYFIEFTEEDNGIIVSLRGPELLYQYVVTTAEKESFKPKIIRQFNPKLSPTEIKVKVKGKEGQLIKVYKEQRDEQGTVIKREQAAEDFYPPIHQIEVQGLIVNEESTSLPPATNGAEQATESPSSTNETPENKDSNLDESLWGKENEIPK</sequence>
<evidence type="ECO:0000313" key="1">
    <source>
        <dbReference type="EMBL" id="MEQ2529391.1"/>
    </source>
</evidence>
<protein>
    <submittedName>
        <fullName evidence="1">Uncharacterized protein</fullName>
    </submittedName>
</protein>
<comment type="caution">
    <text evidence="1">The sequence shown here is derived from an EMBL/GenBank/DDBJ whole genome shotgun (WGS) entry which is preliminary data.</text>
</comment>
<keyword evidence="2" id="KW-1185">Reference proteome</keyword>
<name>A0ACC6SH73_9BACI</name>
<gene>
    <name evidence="1" type="ORF">WMO40_22225</name>
</gene>
<dbReference type="EMBL" id="JBBMEW010000034">
    <property type="protein sequence ID" value="MEQ2529391.1"/>
    <property type="molecule type" value="Genomic_DNA"/>
</dbReference>
<proteinExistence type="predicted"/>
<evidence type="ECO:0000313" key="2">
    <source>
        <dbReference type="Proteomes" id="UP001439875"/>
    </source>
</evidence>
<organism evidence="1 2">
    <name type="scientific">Robertmurraya yapensis</name>
    <name type="common">ex Hitch et al 2024</name>
    <dbReference type="NCBI Taxonomy" id="3133160"/>
    <lineage>
        <taxon>Bacteria</taxon>
        <taxon>Bacillati</taxon>
        <taxon>Bacillota</taxon>
        <taxon>Bacilli</taxon>
        <taxon>Bacillales</taxon>
        <taxon>Bacillaceae</taxon>
        <taxon>Robertmurraya</taxon>
    </lineage>
</organism>
<reference evidence="1" key="1">
    <citation type="submission" date="2024-03" db="EMBL/GenBank/DDBJ databases">
        <title>Human intestinal bacterial collection.</title>
        <authorList>
            <person name="Pauvert C."/>
            <person name="Hitch T.C.A."/>
            <person name="Clavel T."/>
        </authorList>
    </citation>
    <scope>NUCLEOTIDE SEQUENCE</scope>
    <source>
        <strain evidence="1">CLA-AA-H227</strain>
    </source>
</reference>
<dbReference type="Proteomes" id="UP001439875">
    <property type="component" value="Unassembled WGS sequence"/>
</dbReference>